<reference evidence="2" key="1">
    <citation type="journal article" date="2021" name="Int. J. Syst. Evol. Microbiol.">
        <title>Bradyrhizobium septentrionale sp. nov. (sv. septentrionale) and Bradyrhizobium quebecense sp. nov. (sv. septentrionale) associated with legumes native to Canada possess rearranged symbiosis genes and numerous insertion sequences.</title>
        <authorList>
            <person name="Bromfield E.S.P."/>
            <person name="Cloutier S."/>
        </authorList>
    </citation>
    <scope>NUCLEOTIDE SEQUENCE</scope>
    <source>
        <strain evidence="2">12S5</strain>
    </source>
</reference>
<protein>
    <submittedName>
        <fullName evidence="2">Uncharacterized protein</fullName>
    </submittedName>
</protein>
<organism evidence="2 3">
    <name type="scientific">Bradyrhizobium quebecense</name>
    <dbReference type="NCBI Taxonomy" id="2748629"/>
    <lineage>
        <taxon>Bacteria</taxon>
        <taxon>Pseudomonadati</taxon>
        <taxon>Pseudomonadota</taxon>
        <taxon>Alphaproteobacteria</taxon>
        <taxon>Hyphomicrobiales</taxon>
        <taxon>Nitrobacteraceae</taxon>
        <taxon>Bradyrhizobium</taxon>
    </lineage>
</organism>
<name>A0ABS3MEZ0_9BRAD</name>
<feature type="chain" id="PRO_5046976032" evidence="1">
    <location>
        <begin position="21"/>
        <end position="76"/>
    </location>
</feature>
<comment type="caution">
    <text evidence="2">The sequence shown here is derived from an EMBL/GenBank/DDBJ whole genome shotgun (WGS) entry which is preliminary data.</text>
</comment>
<dbReference type="Proteomes" id="UP000692816">
    <property type="component" value="Unassembled WGS sequence"/>
</dbReference>
<evidence type="ECO:0000313" key="2">
    <source>
        <dbReference type="EMBL" id="MBO1430064.1"/>
    </source>
</evidence>
<keyword evidence="3" id="KW-1185">Reference proteome</keyword>
<accession>A0ABS3MEZ0</accession>
<feature type="signal peptide" evidence="1">
    <location>
        <begin position="1"/>
        <end position="20"/>
    </location>
</feature>
<evidence type="ECO:0000313" key="3">
    <source>
        <dbReference type="Proteomes" id="UP000692816"/>
    </source>
</evidence>
<keyword evidence="1" id="KW-0732">Signal</keyword>
<proteinExistence type="predicted"/>
<gene>
    <name evidence="2" type="ORF">J4P68_11525</name>
</gene>
<evidence type="ECO:0000256" key="1">
    <source>
        <dbReference type="SAM" id="SignalP"/>
    </source>
</evidence>
<dbReference type="EMBL" id="JAGEPA010000001">
    <property type="protein sequence ID" value="MBO1430064.1"/>
    <property type="molecule type" value="Genomic_DNA"/>
</dbReference>
<dbReference type="RefSeq" id="WP_207832657.1">
    <property type="nucleotide sequence ID" value="NZ_CP088282.1"/>
</dbReference>
<sequence length="76" mass="7896">MLKFLVVGVATFGFMAAASAADLPHPQPVTENAPVGKMPIGKYPIGKYPIGKYPVGKYPVGKYPVGKAPAPIVTKG</sequence>